<name>A0A1A8FE99_9TELE</name>
<organism evidence="1">
    <name type="scientific">Nothobranchius korthausae</name>
    <dbReference type="NCBI Taxonomy" id="1143690"/>
    <lineage>
        <taxon>Eukaryota</taxon>
        <taxon>Metazoa</taxon>
        <taxon>Chordata</taxon>
        <taxon>Craniata</taxon>
        <taxon>Vertebrata</taxon>
        <taxon>Euteleostomi</taxon>
        <taxon>Actinopterygii</taxon>
        <taxon>Neopterygii</taxon>
        <taxon>Teleostei</taxon>
        <taxon>Neoteleostei</taxon>
        <taxon>Acanthomorphata</taxon>
        <taxon>Ovalentaria</taxon>
        <taxon>Atherinomorphae</taxon>
        <taxon>Cyprinodontiformes</taxon>
        <taxon>Nothobranchiidae</taxon>
        <taxon>Nothobranchius</taxon>
    </lineage>
</organism>
<evidence type="ECO:0000313" key="1">
    <source>
        <dbReference type="EMBL" id="SBQ57720.1"/>
    </source>
</evidence>
<feature type="non-terminal residue" evidence="1">
    <location>
        <position position="94"/>
    </location>
</feature>
<dbReference type="EMBL" id="HAEB01011193">
    <property type="protein sequence ID" value="SBQ57720.1"/>
    <property type="molecule type" value="Transcribed_RNA"/>
</dbReference>
<feature type="non-terminal residue" evidence="1">
    <location>
        <position position="1"/>
    </location>
</feature>
<reference evidence="1" key="2">
    <citation type="submission" date="2016-06" db="EMBL/GenBank/DDBJ databases">
        <title>The genome of a short-lived fish provides insights into sex chromosome evolution and the genetic control of aging.</title>
        <authorList>
            <person name="Reichwald K."/>
            <person name="Felder M."/>
            <person name="Petzold A."/>
            <person name="Koch P."/>
            <person name="Groth M."/>
            <person name="Platzer M."/>
        </authorList>
    </citation>
    <scope>NUCLEOTIDE SEQUENCE</scope>
    <source>
        <tissue evidence="1">Brain</tissue>
    </source>
</reference>
<protein>
    <submittedName>
        <fullName evidence="1">Solute carrier family 6 (Neurotransmitter transporter, GABA), member 1, like</fullName>
    </submittedName>
</protein>
<accession>A0A1A8FE99</accession>
<proteinExistence type="predicted"/>
<dbReference type="AlphaFoldDB" id="A0A1A8FE99"/>
<sequence>RRNAAHRHRLNSTRVTTMTSLVCHPKNVFGAIWPPLSKFSGGAPDVIVFCFLCAGAALAELQQLLEHRKVFLQLQPARHHQPDQRCHRVLGVSQ</sequence>
<gene>
    <name evidence="1" type="primary">SLC6A1L</name>
</gene>
<reference evidence="1" key="1">
    <citation type="submission" date="2016-05" db="EMBL/GenBank/DDBJ databases">
        <authorList>
            <person name="Lavstsen T."/>
            <person name="Jespersen J.S."/>
        </authorList>
    </citation>
    <scope>NUCLEOTIDE SEQUENCE</scope>
    <source>
        <tissue evidence="1">Brain</tissue>
    </source>
</reference>